<dbReference type="SUPFAM" id="SSF161098">
    <property type="entry name" value="MetI-like"/>
    <property type="match status" value="1"/>
</dbReference>
<dbReference type="Gene3D" id="1.10.3720.10">
    <property type="entry name" value="MetI-like"/>
    <property type="match status" value="1"/>
</dbReference>
<feature type="transmembrane region" description="Helical" evidence="7">
    <location>
        <begin position="143"/>
        <end position="166"/>
    </location>
</feature>
<dbReference type="InterPro" id="IPR035906">
    <property type="entry name" value="MetI-like_sf"/>
</dbReference>
<keyword evidence="2 7" id="KW-0813">Transport</keyword>
<dbReference type="InterPro" id="IPR043429">
    <property type="entry name" value="ArtM/GltK/GlnP/TcyL/YhdX-like"/>
</dbReference>
<dbReference type="Pfam" id="PF00528">
    <property type="entry name" value="BPD_transp_1"/>
    <property type="match status" value="1"/>
</dbReference>
<dbReference type="PANTHER" id="PTHR30614:SF21">
    <property type="entry name" value="AMINO ACID ABC TRANSPORTER PERMEASE"/>
    <property type="match status" value="1"/>
</dbReference>
<feature type="transmembrane region" description="Helical" evidence="7">
    <location>
        <begin position="240"/>
        <end position="265"/>
    </location>
</feature>
<feature type="transmembrane region" description="Helical" evidence="7">
    <location>
        <begin position="21"/>
        <end position="42"/>
    </location>
</feature>
<evidence type="ECO:0000256" key="3">
    <source>
        <dbReference type="ARBA" id="ARBA00022475"/>
    </source>
</evidence>
<dbReference type="CDD" id="cd06261">
    <property type="entry name" value="TM_PBP2"/>
    <property type="match status" value="1"/>
</dbReference>
<proteinExistence type="inferred from homology"/>
<protein>
    <submittedName>
        <fullName evidence="9">Amino acid ABC transporter permease</fullName>
    </submittedName>
</protein>
<keyword evidence="10" id="KW-1185">Reference proteome</keyword>
<feature type="transmembrane region" description="Helical" evidence="7">
    <location>
        <begin position="187"/>
        <end position="212"/>
    </location>
</feature>
<name>A0ABP6WCF2_9ACTN</name>
<evidence type="ECO:0000259" key="8">
    <source>
        <dbReference type="PROSITE" id="PS50928"/>
    </source>
</evidence>
<sequence>MSAQAVLFDAPGPRARARHRVLGVVGGLVLVGLLALLVRGLASPDNNQFTAQKWAPFVDPETWTSYLLPGLLATLKAAGAAVVLSGVLGVLLGLGRLSEAKAVRIVCGALVEFLRSVPVLVMMLFVYYFCIFVLGVLGDTSTFVGVVGGLTLYNSAVIAELIRSGVFALPRGQREAGLAIGLTPRQTLLTVLLPQAVTAMLPSLISQLVVILKDTALGYIISFTELLRSGTTLSTAYGNLIPTLIVVAAMFIAINYTLSLVARVVERRLQRGGRTSGPVAGAAGTGEAGAVGLAAAEPVGVDGTPTR</sequence>
<comment type="subcellular location">
    <subcellularLocation>
        <location evidence="1 7">Cell membrane</location>
        <topology evidence="1 7">Multi-pass membrane protein</topology>
    </subcellularLocation>
</comment>
<keyword evidence="4 7" id="KW-0812">Transmembrane</keyword>
<evidence type="ECO:0000256" key="1">
    <source>
        <dbReference type="ARBA" id="ARBA00004651"/>
    </source>
</evidence>
<dbReference type="InterPro" id="IPR000515">
    <property type="entry name" value="MetI-like"/>
</dbReference>
<evidence type="ECO:0000256" key="2">
    <source>
        <dbReference type="ARBA" id="ARBA00022448"/>
    </source>
</evidence>
<evidence type="ECO:0000313" key="10">
    <source>
        <dbReference type="Proteomes" id="UP001500767"/>
    </source>
</evidence>
<comment type="similarity">
    <text evidence="7">Belongs to the binding-protein-dependent transport system permease family.</text>
</comment>
<comment type="caution">
    <text evidence="9">The sequence shown here is derived from an EMBL/GenBank/DDBJ whole genome shotgun (WGS) entry which is preliminary data.</text>
</comment>
<dbReference type="PANTHER" id="PTHR30614">
    <property type="entry name" value="MEMBRANE COMPONENT OF AMINO ACID ABC TRANSPORTER"/>
    <property type="match status" value="1"/>
</dbReference>
<keyword evidence="6 7" id="KW-0472">Membrane</keyword>
<feature type="transmembrane region" description="Helical" evidence="7">
    <location>
        <begin position="113"/>
        <end position="137"/>
    </location>
</feature>
<gene>
    <name evidence="9" type="ORF">GCM10022197_00260</name>
</gene>
<dbReference type="NCBIfam" id="TIGR01726">
    <property type="entry name" value="HEQRo_perm_3TM"/>
    <property type="match status" value="1"/>
</dbReference>
<accession>A0ABP6WCF2</accession>
<dbReference type="EMBL" id="BAAAYR010000001">
    <property type="protein sequence ID" value="GAA3549399.1"/>
    <property type="molecule type" value="Genomic_DNA"/>
</dbReference>
<evidence type="ECO:0000256" key="5">
    <source>
        <dbReference type="ARBA" id="ARBA00022989"/>
    </source>
</evidence>
<keyword evidence="3" id="KW-1003">Cell membrane</keyword>
<dbReference type="Proteomes" id="UP001500767">
    <property type="component" value="Unassembled WGS sequence"/>
</dbReference>
<evidence type="ECO:0000313" key="9">
    <source>
        <dbReference type="EMBL" id="GAA3549399.1"/>
    </source>
</evidence>
<feature type="transmembrane region" description="Helical" evidence="7">
    <location>
        <begin position="66"/>
        <end position="92"/>
    </location>
</feature>
<evidence type="ECO:0000256" key="4">
    <source>
        <dbReference type="ARBA" id="ARBA00022692"/>
    </source>
</evidence>
<feature type="domain" description="ABC transmembrane type-1" evidence="8">
    <location>
        <begin position="71"/>
        <end position="262"/>
    </location>
</feature>
<reference evidence="10" key="1">
    <citation type="journal article" date="2019" name="Int. J. Syst. Evol. Microbiol.">
        <title>The Global Catalogue of Microorganisms (GCM) 10K type strain sequencing project: providing services to taxonomists for standard genome sequencing and annotation.</title>
        <authorList>
            <consortium name="The Broad Institute Genomics Platform"/>
            <consortium name="The Broad Institute Genome Sequencing Center for Infectious Disease"/>
            <person name="Wu L."/>
            <person name="Ma J."/>
        </authorList>
    </citation>
    <scope>NUCLEOTIDE SEQUENCE [LARGE SCALE GENOMIC DNA]</scope>
    <source>
        <strain evidence="10">JCM 16540</strain>
    </source>
</reference>
<keyword evidence="5 7" id="KW-1133">Transmembrane helix</keyword>
<evidence type="ECO:0000256" key="6">
    <source>
        <dbReference type="ARBA" id="ARBA00023136"/>
    </source>
</evidence>
<dbReference type="InterPro" id="IPR010065">
    <property type="entry name" value="AA_ABC_transptr_permease_3TM"/>
</dbReference>
<dbReference type="RefSeq" id="WP_344740600.1">
    <property type="nucleotide sequence ID" value="NZ_BAAAYR010000001.1"/>
</dbReference>
<dbReference type="PROSITE" id="PS50928">
    <property type="entry name" value="ABC_TM1"/>
    <property type="match status" value="1"/>
</dbReference>
<organism evidence="9 10">
    <name type="scientific">Microlunatus spumicola</name>
    <dbReference type="NCBI Taxonomy" id="81499"/>
    <lineage>
        <taxon>Bacteria</taxon>
        <taxon>Bacillati</taxon>
        <taxon>Actinomycetota</taxon>
        <taxon>Actinomycetes</taxon>
        <taxon>Propionibacteriales</taxon>
        <taxon>Propionibacteriaceae</taxon>
        <taxon>Microlunatus</taxon>
    </lineage>
</organism>
<evidence type="ECO:0000256" key="7">
    <source>
        <dbReference type="RuleBase" id="RU363032"/>
    </source>
</evidence>